<keyword evidence="6 7" id="KW-0472">Membrane</keyword>
<accession>A0A7W6H8Q3</accession>
<dbReference type="PANTHER" id="PTHR30012:SF0">
    <property type="entry name" value="TYPE II SECRETION SYSTEM PROTEIN F-RELATED"/>
    <property type="match status" value="1"/>
</dbReference>
<organism evidence="9 10">
    <name type="scientific">Aureimonas pseudogalii</name>
    <dbReference type="NCBI Taxonomy" id="1744844"/>
    <lineage>
        <taxon>Bacteria</taxon>
        <taxon>Pseudomonadati</taxon>
        <taxon>Pseudomonadota</taxon>
        <taxon>Alphaproteobacteria</taxon>
        <taxon>Hyphomicrobiales</taxon>
        <taxon>Aurantimonadaceae</taxon>
        <taxon>Aureimonas</taxon>
    </lineage>
</organism>
<evidence type="ECO:0000256" key="4">
    <source>
        <dbReference type="ARBA" id="ARBA00022692"/>
    </source>
</evidence>
<dbReference type="GO" id="GO:0005886">
    <property type="term" value="C:plasma membrane"/>
    <property type="evidence" value="ECO:0007669"/>
    <property type="project" value="UniProtKB-SubCell"/>
</dbReference>
<dbReference type="AlphaFoldDB" id="A0A7W6H8Q3"/>
<evidence type="ECO:0000256" key="7">
    <source>
        <dbReference type="SAM" id="Phobius"/>
    </source>
</evidence>
<feature type="transmembrane region" description="Helical" evidence="7">
    <location>
        <begin position="223"/>
        <end position="241"/>
    </location>
</feature>
<feature type="domain" description="Type II secretion system protein GspF" evidence="8">
    <location>
        <begin position="273"/>
        <end position="392"/>
    </location>
</feature>
<evidence type="ECO:0000256" key="6">
    <source>
        <dbReference type="ARBA" id="ARBA00023136"/>
    </source>
</evidence>
<comment type="caution">
    <text evidence="9">The sequence shown here is derived from an EMBL/GenBank/DDBJ whole genome shotgun (WGS) entry which is preliminary data.</text>
</comment>
<keyword evidence="10" id="KW-1185">Reference proteome</keyword>
<dbReference type="InterPro" id="IPR003004">
    <property type="entry name" value="GspF/PilC"/>
</dbReference>
<feature type="transmembrane region" description="Helical" evidence="7">
    <location>
        <begin position="375"/>
        <end position="398"/>
    </location>
</feature>
<evidence type="ECO:0000256" key="5">
    <source>
        <dbReference type="ARBA" id="ARBA00022989"/>
    </source>
</evidence>
<dbReference type="InterPro" id="IPR042094">
    <property type="entry name" value="T2SS_GspF_sf"/>
</dbReference>
<evidence type="ECO:0000256" key="1">
    <source>
        <dbReference type="ARBA" id="ARBA00004651"/>
    </source>
</evidence>
<dbReference type="Pfam" id="PF00482">
    <property type="entry name" value="T2SSF"/>
    <property type="match status" value="2"/>
</dbReference>
<dbReference type="Gene3D" id="1.20.81.30">
    <property type="entry name" value="Type II secretion system (T2SS), domain F"/>
    <property type="match status" value="2"/>
</dbReference>
<feature type="transmembrane region" description="Helical" evidence="7">
    <location>
        <begin position="169"/>
        <end position="191"/>
    </location>
</feature>
<evidence type="ECO:0000313" key="9">
    <source>
        <dbReference type="EMBL" id="MBB4000653.1"/>
    </source>
</evidence>
<sequence>MTVYRFEAVERSGLKRNGRIEAETQAAAKTLASAGGARVLWLEPVAAKEPFWQRDLFGSGAVKRADLVSVVKDLATLLGADLTIDRALRLVIRQSPKSMSAILETVLADVLAGLSLSRAFAKHPKAFPREVVEVTAAGELTGTLGRVLGDLAVSLTRAEEIRRTVISALIYPSLLLVMALGIVGLVIGVLVPSLEPLFDQPGVQPPGVIALTRGVETLLANHWLSILVGLGALALLLAYVWRRPRFAALIEAALLRAPLIGPVLVGIEAGRICRTLGTLLGANVAVPTAIAATRLVPKRRAFRAALDEAARRIPEGARLAVALSGLQTLSPLTLQMIATGEEVNRVPDMLMRAAELHEEVVKTRIDRLFTVMTPLVTGLLGIVVGGLILSIMSAIFSVNDLAMR</sequence>
<feature type="domain" description="Type II secretion system protein GspF" evidence="8">
    <location>
        <begin position="73"/>
        <end position="192"/>
    </location>
</feature>
<evidence type="ECO:0000259" key="8">
    <source>
        <dbReference type="Pfam" id="PF00482"/>
    </source>
</evidence>
<dbReference type="RefSeq" id="WP_183202610.1">
    <property type="nucleotide sequence ID" value="NZ_JACIEK010000025.1"/>
</dbReference>
<comment type="subcellular location">
    <subcellularLocation>
        <location evidence="1">Cell membrane</location>
        <topology evidence="1">Multi-pass membrane protein</topology>
    </subcellularLocation>
</comment>
<keyword evidence="4 7" id="KW-0812">Transmembrane</keyword>
<dbReference type="InterPro" id="IPR018076">
    <property type="entry name" value="T2SS_GspF_dom"/>
</dbReference>
<name>A0A7W6H8Q3_9HYPH</name>
<proteinExistence type="inferred from homology"/>
<evidence type="ECO:0000256" key="2">
    <source>
        <dbReference type="ARBA" id="ARBA00005745"/>
    </source>
</evidence>
<dbReference type="Proteomes" id="UP000542776">
    <property type="component" value="Unassembled WGS sequence"/>
</dbReference>
<dbReference type="PANTHER" id="PTHR30012">
    <property type="entry name" value="GENERAL SECRETION PATHWAY PROTEIN"/>
    <property type="match status" value="1"/>
</dbReference>
<gene>
    <name evidence="9" type="ORF">GGR04_004533</name>
</gene>
<dbReference type="EMBL" id="JACIEK010000025">
    <property type="protein sequence ID" value="MBB4000653.1"/>
    <property type="molecule type" value="Genomic_DNA"/>
</dbReference>
<dbReference type="PRINTS" id="PR00812">
    <property type="entry name" value="BCTERIALGSPF"/>
</dbReference>
<protein>
    <submittedName>
        <fullName evidence="9">Type II secretory pathway component PulF</fullName>
    </submittedName>
</protein>
<keyword evidence="3" id="KW-1003">Cell membrane</keyword>
<reference evidence="9 10" key="1">
    <citation type="submission" date="2020-08" db="EMBL/GenBank/DDBJ databases">
        <title>Genomic Encyclopedia of Type Strains, Phase IV (KMG-IV): sequencing the most valuable type-strain genomes for metagenomic binning, comparative biology and taxonomic classification.</title>
        <authorList>
            <person name="Goeker M."/>
        </authorList>
    </citation>
    <scope>NUCLEOTIDE SEQUENCE [LARGE SCALE GENOMIC DNA]</scope>
    <source>
        <strain evidence="9 10">DSM 102238</strain>
    </source>
</reference>
<comment type="similarity">
    <text evidence="2">Belongs to the GSP F family.</text>
</comment>
<evidence type="ECO:0000313" key="10">
    <source>
        <dbReference type="Proteomes" id="UP000542776"/>
    </source>
</evidence>
<evidence type="ECO:0000256" key="3">
    <source>
        <dbReference type="ARBA" id="ARBA00022475"/>
    </source>
</evidence>
<keyword evidence="5 7" id="KW-1133">Transmembrane helix</keyword>